<dbReference type="Proteomes" id="UP000035680">
    <property type="component" value="Unassembled WGS sequence"/>
</dbReference>
<evidence type="ECO:0000256" key="1">
    <source>
        <dbReference type="SAM" id="MobiDB-lite"/>
    </source>
</evidence>
<name>A0A0K0FFN3_STRVS</name>
<reference evidence="3" key="2">
    <citation type="submission" date="2015-08" db="UniProtKB">
        <authorList>
            <consortium name="WormBaseParasite"/>
        </authorList>
    </citation>
    <scope>IDENTIFICATION</scope>
</reference>
<dbReference type="Pfam" id="PF13975">
    <property type="entry name" value="gag-asp_proteas"/>
    <property type="match status" value="1"/>
</dbReference>
<dbReference type="InterPro" id="IPR021109">
    <property type="entry name" value="Peptidase_aspartic_dom_sf"/>
</dbReference>
<feature type="region of interest" description="Disordered" evidence="1">
    <location>
        <begin position="314"/>
        <end position="349"/>
    </location>
</feature>
<organism evidence="2 3">
    <name type="scientific">Strongyloides venezuelensis</name>
    <name type="common">Threadworm</name>
    <dbReference type="NCBI Taxonomy" id="75913"/>
    <lineage>
        <taxon>Eukaryota</taxon>
        <taxon>Metazoa</taxon>
        <taxon>Ecdysozoa</taxon>
        <taxon>Nematoda</taxon>
        <taxon>Chromadorea</taxon>
        <taxon>Rhabditida</taxon>
        <taxon>Tylenchina</taxon>
        <taxon>Panagrolaimomorpha</taxon>
        <taxon>Strongyloidoidea</taxon>
        <taxon>Strongyloididae</taxon>
        <taxon>Strongyloides</taxon>
    </lineage>
</organism>
<feature type="compositionally biased region" description="Basic residues" evidence="1">
    <location>
        <begin position="12"/>
        <end position="29"/>
    </location>
</feature>
<sequence length="735" mass="86984">MQTLIAKMKQLSTKRKRNVENVRKRRDKTRSKTPEDRLKKLEDEWVMTQKDILRKPTKVQLQHLEEFKRKIKEYRKKNNIKEAYEIPLLEFGENDIDKLRKRICDEFYEHTKPKGKLPYLQGKFTSDYEKWKRTINEIIQIRAPDIRTRGIAEEEMVAILPLIISAKTPFRETIMEITTKLEKDETQQISITKVFDEVDNELTNNGTKWFDQNRIKQPFQGKTETILSYIERFEKYMEVHHGFSTNIEKDKIKGELLIREFIKGVAPRVKKEQATLIHMNVSYGELKKSLMQYSTYENEERREQNRQINNIQDNRNNFKKPWNRNNNHYDRKNFYPRHNNDNFRKNNNKKRYTSYKNNFKPQFRKRNETTTVNHLSVSDTKNTKPEISLRIGQHYFKTLIDTGSQINLIRKRTLDTIQSEHKNTTIDKCNVEITTLNGTEIKTEGVTHIWKERQFNGTPIKVYIVENMDYDLLLGMDGLFDLNNNREVTMSRKSIILGNEKYFFNKPSSSRRTCNFIHILQLIILITTLIIQPVSANKQMECIVPKEISKIFYGLGTLPMTNLAVVKTIYYNNCVQTGNNTFFLHNNLIIDYNKINEFQTLEPSKHCGREHYQIVDNPNITFFMSELTDTYHKSIATQIMKKYNDNFYKITKNCTLTTHGKKKDDSLVDSPSAFDTSLKTFRTPIRSKSQIPKPIQKTEDVTSQQRTKCEDELRKCNSKLEITKENSMNKQVIAD</sequence>
<evidence type="ECO:0000313" key="3">
    <source>
        <dbReference type="WBParaSite" id="SVE_0767700.1"/>
    </source>
</evidence>
<feature type="compositionally biased region" description="Basic and acidic residues" evidence="1">
    <location>
        <begin position="327"/>
        <end position="344"/>
    </location>
</feature>
<dbReference type="Gene3D" id="2.40.70.10">
    <property type="entry name" value="Acid Proteases"/>
    <property type="match status" value="1"/>
</dbReference>
<keyword evidence="2" id="KW-1185">Reference proteome</keyword>
<dbReference type="CDD" id="cd00303">
    <property type="entry name" value="retropepsin_like"/>
    <property type="match status" value="1"/>
</dbReference>
<dbReference type="SUPFAM" id="SSF50630">
    <property type="entry name" value="Acid proteases"/>
    <property type="match status" value="1"/>
</dbReference>
<accession>A0A0K0FFN3</accession>
<reference evidence="2" key="1">
    <citation type="submission" date="2014-07" db="EMBL/GenBank/DDBJ databases">
        <authorList>
            <person name="Martin A.A"/>
            <person name="De Silva N."/>
        </authorList>
    </citation>
    <scope>NUCLEOTIDE SEQUENCE</scope>
</reference>
<dbReference type="WBParaSite" id="SVE_0767700.1">
    <property type="protein sequence ID" value="SVE_0767700.1"/>
    <property type="gene ID" value="SVE_0767700"/>
</dbReference>
<proteinExistence type="predicted"/>
<evidence type="ECO:0000313" key="2">
    <source>
        <dbReference type="Proteomes" id="UP000035680"/>
    </source>
</evidence>
<dbReference type="AlphaFoldDB" id="A0A0K0FFN3"/>
<feature type="region of interest" description="Disordered" evidence="1">
    <location>
        <begin position="9"/>
        <end position="35"/>
    </location>
</feature>
<protein>
    <submittedName>
        <fullName evidence="3">Peptidase A2 domain-containing protein</fullName>
    </submittedName>
</protein>